<feature type="region of interest" description="Disordered" evidence="4">
    <location>
        <begin position="55"/>
        <end position="84"/>
    </location>
</feature>
<dbReference type="PROSITE" id="PS50297">
    <property type="entry name" value="ANK_REP_REGION"/>
    <property type="match status" value="2"/>
</dbReference>
<feature type="domain" description="Chromo" evidence="5">
    <location>
        <begin position="326"/>
        <end position="362"/>
    </location>
</feature>
<dbReference type="InterPro" id="IPR036770">
    <property type="entry name" value="Ankyrin_rpt-contain_sf"/>
</dbReference>
<keyword evidence="3" id="KW-0040">ANK repeat</keyword>
<dbReference type="SUPFAM" id="SSF54160">
    <property type="entry name" value="Chromo domain-like"/>
    <property type="match status" value="3"/>
</dbReference>
<dbReference type="SMART" id="SM00248">
    <property type="entry name" value="ANK"/>
    <property type="match status" value="3"/>
</dbReference>
<dbReference type="InterPro" id="IPR023780">
    <property type="entry name" value="Chromo_domain"/>
</dbReference>
<name>A0A498JRD4_MALDO</name>
<evidence type="ECO:0000313" key="6">
    <source>
        <dbReference type="EMBL" id="RXH97735.1"/>
    </source>
</evidence>
<dbReference type="STRING" id="3750.A0A498JRD4"/>
<dbReference type="AlphaFoldDB" id="A0A498JRD4"/>
<evidence type="ECO:0000259" key="5">
    <source>
        <dbReference type="PROSITE" id="PS50013"/>
    </source>
</evidence>
<dbReference type="PROSITE" id="PS50013">
    <property type="entry name" value="CHROMO_2"/>
    <property type="match status" value="1"/>
</dbReference>
<dbReference type="InterPro" id="IPR016197">
    <property type="entry name" value="Chromo-like_dom_sf"/>
</dbReference>
<feature type="repeat" description="ANK" evidence="3">
    <location>
        <begin position="165"/>
        <end position="197"/>
    </location>
</feature>
<dbReference type="InterPro" id="IPR000953">
    <property type="entry name" value="Chromo/chromo_shadow_dom"/>
</dbReference>
<feature type="compositionally biased region" description="Acidic residues" evidence="4">
    <location>
        <begin position="75"/>
        <end position="84"/>
    </location>
</feature>
<evidence type="ECO:0000256" key="3">
    <source>
        <dbReference type="PROSITE-ProRule" id="PRU00023"/>
    </source>
</evidence>
<protein>
    <recommendedName>
        <fullName evidence="5">Chromo domain-containing protein</fullName>
    </recommendedName>
</protein>
<dbReference type="Gene3D" id="1.25.40.20">
    <property type="entry name" value="Ankyrin repeat-containing domain"/>
    <property type="match status" value="1"/>
</dbReference>
<comment type="subcellular location">
    <subcellularLocation>
        <location evidence="1">Nucleus</location>
    </subcellularLocation>
</comment>
<proteinExistence type="predicted"/>
<dbReference type="Proteomes" id="UP000290289">
    <property type="component" value="Chromosome 5"/>
</dbReference>
<organism evidence="6 7">
    <name type="scientific">Malus domestica</name>
    <name type="common">Apple</name>
    <name type="synonym">Pyrus malus</name>
    <dbReference type="NCBI Taxonomy" id="3750"/>
    <lineage>
        <taxon>Eukaryota</taxon>
        <taxon>Viridiplantae</taxon>
        <taxon>Streptophyta</taxon>
        <taxon>Embryophyta</taxon>
        <taxon>Tracheophyta</taxon>
        <taxon>Spermatophyta</taxon>
        <taxon>Magnoliopsida</taxon>
        <taxon>eudicotyledons</taxon>
        <taxon>Gunneridae</taxon>
        <taxon>Pentapetalae</taxon>
        <taxon>rosids</taxon>
        <taxon>fabids</taxon>
        <taxon>Rosales</taxon>
        <taxon>Rosaceae</taxon>
        <taxon>Amygdaloideae</taxon>
        <taxon>Maleae</taxon>
        <taxon>Malus</taxon>
    </lineage>
</organism>
<reference evidence="6 7" key="1">
    <citation type="submission" date="2018-10" db="EMBL/GenBank/DDBJ databases">
        <title>A high-quality apple genome assembly.</title>
        <authorList>
            <person name="Hu J."/>
        </authorList>
    </citation>
    <scope>NUCLEOTIDE SEQUENCE [LARGE SCALE GENOMIC DNA]</scope>
    <source>
        <strain evidence="7">cv. HFTH1</strain>
        <tissue evidence="6">Young leaf</tissue>
    </source>
</reference>
<evidence type="ECO:0000256" key="4">
    <source>
        <dbReference type="SAM" id="MobiDB-lite"/>
    </source>
</evidence>
<comment type="caution">
    <text evidence="6">The sequence shown here is derived from an EMBL/GenBank/DDBJ whole genome shotgun (WGS) entry which is preliminary data.</text>
</comment>
<dbReference type="Pfam" id="PF00385">
    <property type="entry name" value="Chromo"/>
    <property type="match status" value="1"/>
</dbReference>
<accession>A0A498JRD4</accession>
<evidence type="ECO:0000256" key="1">
    <source>
        <dbReference type="ARBA" id="ARBA00004123"/>
    </source>
</evidence>
<dbReference type="PANTHER" id="PTHR22812">
    <property type="entry name" value="CHROMOBOX PROTEIN"/>
    <property type="match status" value="1"/>
</dbReference>
<feature type="repeat" description="ANK" evidence="3">
    <location>
        <begin position="199"/>
        <end position="231"/>
    </location>
</feature>
<dbReference type="SUPFAM" id="SSF48403">
    <property type="entry name" value="Ankyrin repeat"/>
    <property type="match status" value="1"/>
</dbReference>
<dbReference type="InterPro" id="IPR002110">
    <property type="entry name" value="Ankyrin_rpt"/>
</dbReference>
<feature type="compositionally biased region" description="Polar residues" evidence="4">
    <location>
        <begin position="55"/>
        <end position="65"/>
    </location>
</feature>
<dbReference type="Gene3D" id="2.40.50.40">
    <property type="match status" value="3"/>
</dbReference>
<dbReference type="InterPro" id="IPR051219">
    <property type="entry name" value="Heterochromatin_chromo-domain"/>
</dbReference>
<evidence type="ECO:0000313" key="7">
    <source>
        <dbReference type="Proteomes" id="UP000290289"/>
    </source>
</evidence>
<evidence type="ECO:0000256" key="2">
    <source>
        <dbReference type="ARBA" id="ARBA00023242"/>
    </source>
</evidence>
<gene>
    <name evidence="6" type="ORF">DVH24_010060</name>
</gene>
<dbReference type="PROSITE" id="PS50088">
    <property type="entry name" value="ANK_REPEAT"/>
    <property type="match status" value="2"/>
</dbReference>
<keyword evidence="2" id="KW-0539">Nucleus</keyword>
<dbReference type="Pfam" id="PF12796">
    <property type="entry name" value="Ank_2"/>
    <property type="match status" value="1"/>
</dbReference>
<sequence>MDALFVNQYSISGLRLSPNLTTTTSSFPPQSFHRLKPTTYTTTKPTTLITVSAIQNQQQTQSIETHNPLPLPDANEPDENDESYGEVDKIIGSRALVGGKGMQYLISWKDGHSPSWVPSGSIAKDVVAEYENPWWTAAKNADESALSQLIAAEDDSRDVDAVDGDGRTALIFVSGLGSEQCVRVLAEAGADLNHRDNGGGLTALHMAAGYVRPGVVKLLVELGADPEVEDERGRKPLDLAREILKTTPQGNPMHFARRLGLEAVIRELERVIFEYAEVQELLEKRGKGDRTEYLVKWKDGGDNEWVNAKLIGEDLVADYEAGLEYAVAEGVVGKRVGDEGKPEYLVKWTDIDEATWEPEENVDPDLIKEFVEAQNSSGPGNVEEAQLGK</sequence>
<keyword evidence="7" id="KW-1185">Reference proteome</keyword>
<dbReference type="GO" id="GO:0005634">
    <property type="term" value="C:nucleus"/>
    <property type="evidence" value="ECO:0007669"/>
    <property type="project" value="UniProtKB-SubCell"/>
</dbReference>
<dbReference type="SMART" id="SM00298">
    <property type="entry name" value="CHROMO"/>
    <property type="match status" value="3"/>
</dbReference>
<dbReference type="EMBL" id="RDQH01000331">
    <property type="protein sequence ID" value="RXH97735.1"/>
    <property type="molecule type" value="Genomic_DNA"/>
</dbReference>